<sequence length="235" mass="26461">MSHSSPPIIPTDSATPPESHILATEPLREGPQPQTRPPTFYKGDEYMVQQGYPGFKPMTEAGLHASIKMAFPEATDENLHTYIDAINKRVEEMIAGPGIRTMGMKPQSDDKTFFVRIPDSDYAIRMWDGGMDYYRQFCLDFYDTRRRIPVNLPQGFALWPSPSNVQGMYTMSGPLVSWERAMNCKGFPDGEEKWSVPEGMHITLVRAGRPETFTFTVPVRQAAHAAPVQPQYGTL</sequence>
<protein>
    <submittedName>
        <fullName evidence="2">Uncharacterized protein</fullName>
    </submittedName>
</protein>
<gene>
    <name evidence="2" type="ORF">BD311DRAFT_757514</name>
</gene>
<name>A0A4Q9MMR8_9APHY</name>
<dbReference type="EMBL" id="ML143417">
    <property type="protein sequence ID" value="TBU28954.1"/>
    <property type="molecule type" value="Genomic_DNA"/>
</dbReference>
<evidence type="ECO:0000313" key="2">
    <source>
        <dbReference type="EMBL" id="TBU28954.1"/>
    </source>
</evidence>
<dbReference type="Proteomes" id="UP000292957">
    <property type="component" value="Unassembled WGS sequence"/>
</dbReference>
<proteinExistence type="predicted"/>
<evidence type="ECO:0000256" key="1">
    <source>
        <dbReference type="SAM" id="MobiDB-lite"/>
    </source>
</evidence>
<dbReference type="OrthoDB" id="2800028at2759"/>
<dbReference type="AlphaFoldDB" id="A0A4Q9MMR8"/>
<organism evidence="2">
    <name type="scientific">Dichomitus squalens</name>
    <dbReference type="NCBI Taxonomy" id="114155"/>
    <lineage>
        <taxon>Eukaryota</taxon>
        <taxon>Fungi</taxon>
        <taxon>Dikarya</taxon>
        <taxon>Basidiomycota</taxon>
        <taxon>Agaricomycotina</taxon>
        <taxon>Agaricomycetes</taxon>
        <taxon>Polyporales</taxon>
        <taxon>Polyporaceae</taxon>
        <taxon>Dichomitus</taxon>
    </lineage>
</organism>
<reference evidence="2" key="1">
    <citation type="submission" date="2019-01" db="EMBL/GenBank/DDBJ databases">
        <title>Draft genome sequences of three monokaryotic isolates of the white-rot basidiomycete fungus Dichomitus squalens.</title>
        <authorList>
            <consortium name="DOE Joint Genome Institute"/>
            <person name="Lopez S.C."/>
            <person name="Andreopoulos B."/>
            <person name="Pangilinan J."/>
            <person name="Lipzen A."/>
            <person name="Riley R."/>
            <person name="Ahrendt S."/>
            <person name="Ng V."/>
            <person name="Barry K."/>
            <person name="Daum C."/>
            <person name="Grigoriev I.V."/>
            <person name="Hilden K.S."/>
            <person name="Makela M.R."/>
            <person name="de Vries R.P."/>
        </authorList>
    </citation>
    <scope>NUCLEOTIDE SEQUENCE [LARGE SCALE GENOMIC DNA]</scope>
    <source>
        <strain evidence="2">OM18370.1</strain>
    </source>
</reference>
<accession>A0A4Q9MMR8</accession>
<feature type="region of interest" description="Disordered" evidence="1">
    <location>
        <begin position="1"/>
        <end position="40"/>
    </location>
</feature>